<evidence type="ECO:0000313" key="3">
    <source>
        <dbReference type="Proteomes" id="UP001341840"/>
    </source>
</evidence>
<feature type="compositionally biased region" description="Pro residues" evidence="1">
    <location>
        <begin position="32"/>
        <end position="42"/>
    </location>
</feature>
<evidence type="ECO:0000256" key="1">
    <source>
        <dbReference type="SAM" id="MobiDB-lite"/>
    </source>
</evidence>
<keyword evidence="3" id="KW-1185">Reference proteome</keyword>
<comment type="caution">
    <text evidence="2">The sequence shown here is derived from an EMBL/GenBank/DDBJ whole genome shotgun (WGS) entry which is preliminary data.</text>
</comment>
<accession>A0ABU6YD83</accession>
<proteinExistence type="predicted"/>
<protein>
    <submittedName>
        <fullName evidence="2">Uncharacterized protein</fullName>
    </submittedName>
</protein>
<evidence type="ECO:0000313" key="2">
    <source>
        <dbReference type="EMBL" id="MED6207208.1"/>
    </source>
</evidence>
<feature type="region of interest" description="Disordered" evidence="1">
    <location>
        <begin position="16"/>
        <end position="52"/>
    </location>
</feature>
<gene>
    <name evidence="2" type="ORF">PIB30_033713</name>
</gene>
<dbReference type="Proteomes" id="UP001341840">
    <property type="component" value="Unassembled WGS sequence"/>
</dbReference>
<dbReference type="EMBL" id="JASCZI010241809">
    <property type="protein sequence ID" value="MED6207208.1"/>
    <property type="molecule type" value="Genomic_DNA"/>
</dbReference>
<organism evidence="2 3">
    <name type="scientific">Stylosanthes scabra</name>
    <dbReference type="NCBI Taxonomy" id="79078"/>
    <lineage>
        <taxon>Eukaryota</taxon>
        <taxon>Viridiplantae</taxon>
        <taxon>Streptophyta</taxon>
        <taxon>Embryophyta</taxon>
        <taxon>Tracheophyta</taxon>
        <taxon>Spermatophyta</taxon>
        <taxon>Magnoliopsida</taxon>
        <taxon>eudicotyledons</taxon>
        <taxon>Gunneridae</taxon>
        <taxon>Pentapetalae</taxon>
        <taxon>rosids</taxon>
        <taxon>fabids</taxon>
        <taxon>Fabales</taxon>
        <taxon>Fabaceae</taxon>
        <taxon>Papilionoideae</taxon>
        <taxon>50 kb inversion clade</taxon>
        <taxon>dalbergioids sensu lato</taxon>
        <taxon>Dalbergieae</taxon>
        <taxon>Pterocarpus clade</taxon>
        <taxon>Stylosanthes</taxon>
    </lineage>
</organism>
<sequence length="81" mass="8986">MEEMSRMMAAFYDPLRPGSSATAGGLASSTTPPLPPHPPPQHPHPEGDYYDDDYEDAVFVGFFVGHNLTHHPDFRRVMSNS</sequence>
<name>A0ABU6YD83_9FABA</name>
<reference evidence="2 3" key="1">
    <citation type="journal article" date="2023" name="Plants (Basel)">
        <title>Bridging the Gap: Combining Genomics and Transcriptomics Approaches to Understand Stylosanthes scabra, an Orphan Legume from the Brazilian Caatinga.</title>
        <authorList>
            <person name="Ferreira-Neto J.R.C."/>
            <person name="da Silva M.D."/>
            <person name="Binneck E."/>
            <person name="de Melo N.F."/>
            <person name="da Silva R.H."/>
            <person name="de Melo A.L.T.M."/>
            <person name="Pandolfi V."/>
            <person name="Bustamante F.O."/>
            <person name="Brasileiro-Vidal A.C."/>
            <person name="Benko-Iseppon A.M."/>
        </authorList>
    </citation>
    <scope>NUCLEOTIDE SEQUENCE [LARGE SCALE GENOMIC DNA]</scope>
    <source>
        <tissue evidence="2">Leaves</tissue>
    </source>
</reference>
<feature type="compositionally biased region" description="Low complexity" evidence="1">
    <location>
        <begin position="18"/>
        <end position="31"/>
    </location>
</feature>